<organism evidence="1 2">
    <name type="scientific">Tupaia chinensis</name>
    <name type="common">Chinese tree shrew</name>
    <name type="synonym">Tupaia belangeri chinensis</name>
    <dbReference type="NCBI Taxonomy" id="246437"/>
    <lineage>
        <taxon>Eukaryota</taxon>
        <taxon>Metazoa</taxon>
        <taxon>Chordata</taxon>
        <taxon>Craniata</taxon>
        <taxon>Vertebrata</taxon>
        <taxon>Euteleostomi</taxon>
        <taxon>Mammalia</taxon>
        <taxon>Eutheria</taxon>
        <taxon>Euarchontoglires</taxon>
        <taxon>Scandentia</taxon>
        <taxon>Tupaiidae</taxon>
        <taxon>Tupaia</taxon>
    </lineage>
</organism>
<evidence type="ECO:0000313" key="2">
    <source>
        <dbReference type="Proteomes" id="UP000011518"/>
    </source>
</evidence>
<dbReference type="InParanoid" id="L9KHN5"/>
<reference evidence="2" key="1">
    <citation type="submission" date="2012-07" db="EMBL/GenBank/DDBJ databases">
        <title>Genome of the Chinese tree shrew, a rising model animal genetically related to primates.</title>
        <authorList>
            <person name="Zhang G."/>
            <person name="Fan Y."/>
            <person name="Yao Y."/>
            <person name="Huang Z."/>
        </authorList>
    </citation>
    <scope>NUCLEOTIDE SEQUENCE [LARGE SCALE GENOMIC DNA]</scope>
</reference>
<reference evidence="2" key="2">
    <citation type="journal article" date="2013" name="Nat. Commun.">
        <title>Genome of the Chinese tree shrew.</title>
        <authorList>
            <person name="Fan Y."/>
            <person name="Huang Z.Y."/>
            <person name="Cao C.C."/>
            <person name="Chen C.S."/>
            <person name="Chen Y.X."/>
            <person name="Fan D.D."/>
            <person name="He J."/>
            <person name="Hou H.L."/>
            <person name="Hu L."/>
            <person name="Hu X.T."/>
            <person name="Jiang X.T."/>
            <person name="Lai R."/>
            <person name="Lang Y.S."/>
            <person name="Liang B."/>
            <person name="Liao S.G."/>
            <person name="Mu D."/>
            <person name="Ma Y.Y."/>
            <person name="Niu Y.Y."/>
            <person name="Sun X.Q."/>
            <person name="Xia J.Q."/>
            <person name="Xiao J."/>
            <person name="Xiong Z.Q."/>
            <person name="Xu L."/>
            <person name="Yang L."/>
            <person name="Zhang Y."/>
            <person name="Zhao W."/>
            <person name="Zhao X.D."/>
            <person name="Zheng Y.T."/>
            <person name="Zhou J.M."/>
            <person name="Zhu Y.B."/>
            <person name="Zhang G.J."/>
            <person name="Wang J."/>
            <person name="Yao Y.G."/>
        </authorList>
    </citation>
    <scope>NUCLEOTIDE SEQUENCE [LARGE SCALE GENOMIC DNA]</scope>
</reference>
<name>L9KHN5_TUPCH</name>
<dbReference type="AlphaFoldDB" id="L9KHN5"/>
<gene>
    <name evidence="1" type="ORF">TREES_T100013332</name>
</gene>
<sequence length="142" mass="15049">MLRIRSKCLPWASSPGAPGGTPELQVPWALSRYTCPEAEGCRRGRAMGTAGHLRLAAQLCPPSMCCGLWHSGPLHSCTCPVCAVVCGTEPRPHHSCLPSAICKQASPSPSVRGRDQQLLCPQLGLLPAVLTQGYGASTWYIA</sequence>
<evidence type="ECO:0000313" key="1">
    <source>
        <dbReference type="EMBL" id="ELW62193.1"/>
    </source>
</evidence>
<accession>L9KHN5</accession>
<proteinExistence type="predicted"/>
<keyword evidence="2" id="KW-1185">Reference proteome</keyword>
<protein>
    <submittedName>
        <fullName evidence="1">Uncharacterized protein</fullName>
    </submittedName>
</protein>
<dbReference type="Proteomes" id="UP000011518">
    <property type="component" value="Unassembled WGS sequence"/>
</dbReference>
<dbReference type="EMBL" id="KB320835">
    <property type="protein sequence ID" value="ELW62193.1"/>
    <property type="molecule type" value="Genomic_DNA"/>
</dbReference>